<gene>
    <name evidence="2" type="ORF">AAY55_15610</name>
</gene>
<name>A0A0Q0JNK1_VIBMT</name>
<dbReference type="RefSeq" id="WP_055028302.1">
    <property type="nucleotide sequence ID" value="NZ_CP035689.1"/>
</dbReference>
<sequence>MRFLLGLGIICHSGLLLASVPPNDERLIESLIEQGVICQDLSYEQQQKALSIYLQKKVGKRKIPTESQPNTAPETSPPEPKGELKPNCINPDSQ</sequence>
<dbReference type="PATRIC" id="fig|1481663.8.peg.2771"/>
<protein>
    <submittedName>
        <fullName evidence="2">Uncharacterized protein</fullName>
    </submittedName>
</protein>
<dbReference type="Proteomes" id="UP000053724">
    <property type="component" value="Unassembled WGS sequence"/>
</dbReference>
<proteinExistence type="predicted"/>
<evidence type="ECO:0000313" key="2">
    <source>
        <dbReference type="EMBL" id="KQA22729.1"/>
    </source>
</evidence>
<feature type="compositionally biased region" description="Polar residues" evidence="1">
    <location>
        <begin position="65"/>
        <end position="74"/>
    </location>
</feature>
<evidence type="ECO:0000313" key="3">
    <source>
        <dbReference type="Proteomes" id="UP000053724"/>
    </source>
</evidence>
<feature type="region of interest" description="Disordered" evidence="1">
    <location>
        <begin position="59"/>
        <end position="94"/>
    </location>
</feature>
<comment type="caution">
    <text evidence="2">The sequence shown here is derived from an EMBL/GenBank/DDBJ whole genome shotgun (WGS) entry which is preliminary data.</text>
</comment>
<dbReference type="EMBL" id="LCUF01000026">
    <property type="protein sequence ID" value="KQA22729.1"/>
    <property type="molecule type" value="Genomic_DNA"/>
</dbReference>
<reference evidence="2 3" key="1">
    <citation type="journal article" date="2015" name="Genome Biol. Evol.">
        <title>The Dynamics of Genetic Interactions between Vibrio metoecus and Vibrio cholerae, Two Close Relatives Co-Occurring in the Environment.</title>
        <authorList>
            <person name="Orata F.D."/>
            <person name="Kirchberger P.C."/>
            <person name="Meheust R."/>
            <person name="Barlow E.J."/>
            <person name="Tarr C.L."/>
            <person name="Boucher Y."/>
        </authorList>
    </citation>
    <scope>NUCLEOTIDE SEQUENCE [LARGE SCALE GENOMIC DNA]</scope>
    <source>
        <strain evidence="2 3">08-2459</strain>
    </source>
</reference>
<evidence type="ECO:0000256" key="1">
    <source>
        <dbReference type="SAM" id="MobiDB-lite"/>
    </source>
</evidence>
<organism evidence="2 3">
    <name type="scientific">Vibrio metoecus</name>
    <dbReference type="NCBI Taxonomy" id="1481663"/>
    <lineage>
        <taxon>Bacteria</taxon>
        <taxon>Pseudomonadati</taxon>
        <taxon>Pseudomonadota</taxon>
        <taxon>Gammaproteobacteria</taxon>
        <taxon>Vibrionales</taxon>
        <taxon>Vibrionaceae</taxon>
        <taxon>Vibrio</taxon>
    </lineage>
</organism>
<dbReference type="AlphaFoldDB" id="A0A0Q0JNK1"/>
<accession>A0A0Q0JNK1</accession>